<dbReference type="GO" id="GO:0043139">
    <property type="term" value="F:5'-3' DNA helicase activity"/>
    <property type="evidence" value="ECO:0007669"/>
    <property type="project" value="UniProtKB-EC"/>
</dbReference>
<comment type="cofactor">
    <cofactor evidence="1">
        <name>Mg(2+)</name>
        <dbReference type="ChEBI" id="CHEBI:18420"/>
    </cofactor>
</comment>
<feature type="domain" description="DNA helicase Pif1-like DEAD-box helicase" evidence="2">
    <location>
        <begin position="783"/>
        <end position="920"/>
    </location>
</feature>
<dbReference type="PANTHER" id="PTHR10492">
    <property type="match status" value="1"/>
</dbReference>
<keyword evidence="1" id="KW-0233">DNA recombination</keyword>
<name>A0AAV6L9H0_9ERIC</name>
<organism evidence="3 4">
    <name type="scientific">Rhododendron griersonianum</name>
    <dbReference type="NCBI Taxonomy" id="479676"/>
    <lineage>
        <taxon>Eukaryota</taxon>
        <taxon>Viridiplantae</taxon>
        <taxon>Streptophyta</taxon>
        <taxon>Embryophyta</taxon>
        <taxon>Tracheophyta</taxon>
        <taxon>Spermatophyta</taxon>
        <taxon>Magnoliopsida</taxon>
        <taxon>eudicotyledons</taxon>
        <taxon>Gunneridae</taxon>
        <taxon>Pentapetalae</taxon>
        <taxon>asterids</taxon>
        <taxon>Ericales</taxon>
        <taxon>Ericaceae</taxon>
        <taxon>Ericoideae</taxon>
        <taxon>Rhodoreae</taxon>
        <taxon>Rhododendron</taxon>
    </lineage>
</organism>
<evidence type="ECO:0000313" key="3">
    <source>
        <dbReference type="EMBL" id="KAG5561561.1"/>
    </source>
</evidence>
<dbReference type="AlphaFoldDB" id="A0AAV6L9H0"/>
<protein>
    <recommendedName>
        <fullName evidence="1">ATP-dependent DNA helicase</fullName>
        <ecNumber evidence="1">5.6.2.3</ecNumber>
    </recommendedName>
</protein>
<dbReference type="GO" id="GO:0016787">
    <property type="term" value="F:hydrolase activity"/>
    <property type="evidence" value="ECO:0007669"/>
    <property type="project" value="UniProtKB-KW"/>
</dbReference>
<dbReference type="EMBL" id="JACTNZ010000002">
    <property type="protein sequence ID" value="KAG5561561.1"/>
    <property type="molecule type" value="Genomic_DNA"/>
</dbReference>
<dbReference type="Gene3D" id="3.40.50.300">
    <property type="entry name" value="P-loop containing nucleotide triphosphate hydrolases"/>
    <property type="match status" value="1"/>
</dbReference>
<keyword evidence="1" id="KW-0234">DNA repair</keyword>
<proteinExistence type="inferred from homology"/>
<keyword evidence="4" id="KW-1185">Reference proteome</keyword>
<accession>A0AAV6L9H0</accession>
<dbReference type="SUPFAM" id="SSF52540">
    <property type="entry name" value="P-loop containing nucleoside triphosphate hydrolases"/>
    <property type="match status" value="1"/>
</dbReference>
<keyword evidence="1" id="KW-0067">ATP-binding</keyword>
<comment type="caution">
    <text evidence="3">The sequence shown here is derived from an EMBL/GenBank/DDBJ whole genome shotgun (WGS) entry which is preliminary data.</text>
</comment>
<reference evidence="3" key="1">
    <citation type="submission" date="2020-08" db="EMBL/GenBank/DDBJ databases">
        <title>Plant Genome Project.</title>
        <authorList>
            <person name="Zhang R.-G."/>
        </authorList>
    </citation>
    <scope>NUCLEOTIDE SEQUENCE</scope>
    <source>
        <strain evidence="3">WSP0</strain>
        <tissue evidence="3">Leaf</tissue>
    </source>
</reference>
<keyword evidence="1" id="KW-0347">Helicase</keyword>
<dbReference type="InterPro" id="IPR010285">
    <property type="entry name" value="DNA_helicase_pif1-like_DEAD"/>
</dbReference>
<comment type="similarity">
    <text evidence="1">Belongs to the helicase family.</text>
</comment>
<dbReference type="Proteomes" id="UP000823749">
    <property type="component" value="Chromosome 2"/>
</dbReference>
<keyword evidence="1" id="KW-0227">DNA damage</keyword>
<comment type="catalytic activity">
    <reaction evidence="1">
        <text>ATP + H2O = ADP + phosphate + H(+)</text>
        <dbReference type="Rhea" id="RHEA:13065"/>
        <dbReference type="ChEBI" id="CHEBI:15377"/>
        <dbReference type="ChEBI" id="CHEBI:15378"/>
        <dbReference type="ChEBI" id="CHEBI:30616"/>
        <dbReference type="ChEBI" id="CHEBI:43474"/>
        <dbReference type="ChEBI" id="CHEBI:456216"/>
        <dbReference type="EC" id="5.6.2.3"/>
    </reaction>
</comment>
<dbReference type="GO" id="GO:0000723">
    <property type="term" value="P:telomere maintenance"/>
    <property type="evidence" value="ECO:0007669"/>
    <property type="project" value="InterPro"/>
</dbReference>
<keyword evidence="1" id="KW-0547">Nucleotide-binding</keyword>
<dbReference type="GO" id="GO:0006281">
    <property type="term" value="P:DNA repair"/>
    <property type="evidence" value="ECO:0007669"/>
    <property type="project" value="UniProtKB-KW"/>
</dbReference>
<dbReference type="EC" id="5.6.2.3" evidence="1"/>
<dbReference type="GO" id="GO:0005524">
    <property type="term" value="F:ATP binding"/>
    <property type="evidence" value="ECO:0007669"/>
    <property type="project" value="UniProtKB-KW"/>
</dbReference>
<dbReference type="GO" id="GO:0006310">
    <property type="term" value="P:DNA recombination"/>
    <property type="evidence" value="ECO:0007669"/>
    <property type="project" value="UniProtKB-KW"/>
</dbReference>
<dbReference type="PANTHER" id="PTHR10492:SF100">
    <property type="entry name" value="ATP-DEPENDENT DNA HELICASE"/>
    <property type="match status" value="1"/>
</dbReference>
<evidence type="ECO:0000256" key="1">
    <source>
        <dbReference type="RuleBase" id="RU363044"/>
    </source>
</evidence>
<evidence type="ECO:0000313" key="4">
    <source>
        <dbReference type="Proteomes" id="UP000823749"/>
    </source>
</evidence>
<dbReference type="InterPro" id="IPR027417">
    <property type="entry name" value="P-loop_NTPase"/>
</dbReference>
<keyword evidence="1" id="KW-0378">Hydrolase</keyword>
<dbReference type="Pfam" id="PF05970">
    <property type="entry name" value="PIF1"/>
    <property type="match status" value="1"/>
</dbReference>
<sequence>MSQNKRIRKPYCELSQEEKNRINARRRTLYAERRSQRENTLLPVQIREQVSAEENVESSLASSYIQDNASNELERLDEDNAHPVHFISAGSTSRLHDQLHASIPVEISRQQSIPTEAFRLPHIEDCRHCGAKRFPYETPKFCCSGGEVSLYPIAIPPNLRQLYSGSGPDSAHFLQYIKPYNEILAFTSIGVHLDPVFAKRLNGIYTFRAQGQIYHFIDGLYPSGQMPSYLQLYFYDTEKEAELRRGDKDKLHPEIISSLIHLLEGNPYSQFFRGLTHLPNIEEYQIVLKADPKVADYTALPPTVPQVAAIWLENEEAPELQERDIIVHKHDGHSQTISYYFGCYDPLQYPLLFPLGEPGWHQGIKKIKRTSASRSCLAQRSVLPMHSSTPEELITNETTVHQENAKKANMVSAQEFYAYRLQIRKNTNEILLESARLLQQFTVDMYVKIETSRYFYRRTKGHAEAILECHDFSGEGHDKIIYRLMTSKFPQDVDEIQQFQAARWISPPEAVWRIYQFPLHEIRPAVITLQLHLEGCQLIPLKKDANLHSIVDNEFTSRTMLTQFFWMNAHNEKAKSLQLLYKNFPEHFVWTASSRTWTERKQQEVIGQIVTANPTEGERYYLRLLLTHIPAPTSYAHLRTANGIAFSSYREAAISHGLLQDDNSNEKCMEEACLYQMPLSLRQLFCTILVYCAPINPLELFYKFEDDMTEDYISIQKFTRDRARQVLLQALNAELESMGKNLYDFQLSHLLTSDSTTRVIPKEVQDEMNLSISEDYLRSPALLNPEQAIAYDEILDAVLNRKAKSFFIDGPGGTGKTFLYRALLAQVRSQHVIALATASSGVAASILPNGRTAHSRFKIPINADGKLCCSISKQSGLAALIKQAILIIWDEASMAKKETIEALDWLLRDLTENDILFGGKLSS</sequence>
<evidence type="ECO:0000259" key="2">
    <source>
        <dbReference type="Pfam" id="PF05970"/>
    </source>
</evidence>
<gene>
    <name evidence="3" type="ORF">RHGRI_004566</name>
</gene>